<feature type="transmembrane region" description="Helical" evidence="8">
    <location>
        <begin position="302"/>
        <end position="324"/>
    </location>
</feature>
<evidence type="ECO:0000256" key="8">
    <source>
        <dbReference type="SAM" id="Phobius"/>
    </source>
</evidence>
<evidence type="ECO:0000313" key="11">
    <source>
        <dbReference type="Proteomes" id="UP000093000"/>
    </source>
</evidence>
<dbReference type="AlphaFoldDB" id="A0A1C7NNT5"/>
<evidence type="ECO:0000313" key="10">
    <source>
        <dbReference type="EMBL" id="OBZ90782.1"/>
    </source>
</evidence>
<dbReference type="PANTHER" id="PTHR43731">
    <property type="entry name" value="RHOMBOID PROTEASE"/>
    <property type="match status" value="1"/>
</dbReference>
<evidence type="ECO:0000256" key="4">
    <source>
        <dbReference type="ARBA" id="ARBA00022801"/>
    </source>
</evidence>
<comment type="similarity">
    <text evidence="2">Belongs to the peptidase S54 family.</text>
</comment>
<feature type="transmembrane region" description="Helical" evidence="8">
    <location>
        <begin position="58"/>
        <end position="80"/>
    </location>
</feature>
<name>A0A1C7NNT5_9FUNG</name>
<dbReference type="FunFam" id="1.20.1540.10:FF:000012">
    <property type="entry name" value="Rhomboid family protein"/>
    <property type="match status" value="1"/>
</dbReference>
<evidence type="ECO:0000256" key="6">
    <source>
        <dbReference type="ARBA" id="ARBA00023136"/>
    </source>
</evidence>
<gene>
    <name evidence="10" type="primary">PARL</name>
    <name evidence="10" type="ORF">A0J61_01167</name>
</gene>
<keyword evidence="5 8" id="KW-1133">Transmembrane helix</keyword>
<dbReference type="SUPFAM" id="SSF144091">
    <property type="entry name" value="Rhomboid-like"/>
    <property type="match status" value="1"/>
</dbReference>
<keyword evidence="3 8" id="KW-0812">Transmembrane</keyword>
<keyword evidence="4" id="KW-0378">Hydrolase</keyword>
<organism evidence="10 11">
    <name type="scientific">Choanephora cucurbitarum</name>
    <dbReference type="NCBI Taxonomy" id="101091"/>
    <lineage>
        <taxon>Eukaryota</taxon>
        <taxon>Fungi</taxon>
        <taxon>Fungi incertae sedis</taxon>
        <taxon>Mucoromycota</taxon>
        <taxon>Mucoromycotina</taxon>
        <taxon>Mucoromycetes</taxon>
        <taxon>Mucorales</taxon>
        <taxon>Mucorineae</taxon>
        <taxon>Choanephoraceae</taxon>
        <taxon>Choanephoroideae</taxon>
        <taxon>Choanephora</taxon>
    </lineage>
</organism>
<dbReference type="Gene3D" id="1.20.1540.10">
    <property type="entry name" value="Rhomboid-like"/>
    <property type="match status" value="1"/>
</dbReference>
<dbReference type="STRING" id="101091.A0A1C7NNT5"/>
<dbReference type="GO" id="GO:0004252">
    <property type="term" value="F:serine-type endopeptidase activity"/>
    <property type="evidence" value="ECO:0007669"/>
    <property type="project" value="InterPro"/>
</dbReference>
<dbReference type="GO" id="GO:0006465">
    <property type="term" value="P:signal peptide processing"/>
    <property type="evidence" value="ECO:0007669"/>
    <property type="project" value="TreeGrafter"/>
</dbReference>
<evidence type="ECO:0000256" key="5">
    <source>
        <dbReference type="ARBA" id="ARBA00022989"/>
    </source>
</evidence>
<dbReference type="PANTHER" id="PTHR43731:SF14">
    <property type="entry name" value="PRESENILIN-ASSOCIATED RHOMBOID-LIKE PROTEIN, MITOCHONDRIAL"/>
    <property type="match status" value="1"/>
</dbReference>
<dbReference type="EMBL" id="LUGH01000034">
    <property type="protein sequence ID" value="OBZ90782.1"/>
    <property type="molecule type" value="Genomic_DNA"/>
</dbReference>
<proteinExistence type="inferred from homology"/>
<feature type="transmembrane region" description="Helical" evidence="8">
    <location>
        <begin position="165"/>
        <end position="182"/>
    </location>
</feature>
<dbReference type="Pfam" id="PF01694">
    <property type="entry name" value="Rhomboid"/>
    <property type="match status" value="1"/>
</dbReference>
<feature type="transmembrane region" description="Helical" evidence="8">
    <location>
        <begin position="242"/>
        <end position="263"/>
    </location>
</feature>
<feature type="domain" description="Peptidase S54 rhomboid" evidence="9">
    <location>
        <begin position="201"/>
        <end position="344"/>
    </location>
</feature>
<evidence type="ECO:0000256" key="2">
    <source>
        <dbReference type="ARBA" id="ARBA00009045"/>
    </source>
</evidence>
<dbReference type="InterPro" id="IPR035952">
    <property type="entry name" value="Rhomboid-like_sf"/>
</dbReference>
<reference evidence="10 11" key="1">
    <citation type="submission" date="2016-03" db="EMBL/GenBank/DDBJ databases">
        <title>Choanephora cucurbitarum.</title>
        <authorList>
            <person name="Min B."/>
            <person name="Park H."/>
            <person name="Park J.-H."/>
            <person name="Shin H.-D."/>
            <person name="Choi I.-G."/>
        </authorList>
    </citation>
    <scope>NUCLEOTIDE SEQUENCE [LARGE SCALE GENOMIC DNA]</scope>
    <source>
        <strain evidence="10 11">KUS-F28377</strain>
    </source>
</reference>
<accession>A0A1C7NNT5</accession>
<keyword evidence="11" id="KW-1185">Reference proteome</keyword>
<evidence type="ECO:0000256" key="3">
    <source>
        <dbReference type="ARBA" id="ARBA00022692"/>
    </source>
</evidence>
<dbReference type="Proteomes" id="UP000093000">
    <property type="component" value="Unassembled WGS sequence"/>
</dbReference>
<protein>
    <submittedName>
        <fullName evidence="10">Presenilins-associated rhomboid-like protein, mitochondrial</fullName>
    </submittedName>
</protein>
<keyword evidence="6 8" id="KW-0472">Membrane</keyword>
<evidence type="ECO:0000259" key="9">
    <source>
        <dbReference type="Pfam" id="PF01694"/>
    </source>
</evidence>
<comment type="subcellular location">
    <subcellularLocation>
        <location evidence="1">Membrane</location>
        <topology evidence="1">Multi-pass membrane protein</topology>
    </subcellularLocation>
</comment>
<dbReference type="OrthoDB" id="10260614at2759"/>
<feature type="region of interest" description="Disordered" evidence="7">
    <location>
        <begin position="374"/>
        <end position="398"/>
    </location>
</feature>
<dbReference type="InParanoid" id="A0A1C7NNT5"/>
<evidence type="ECO:0000256" key="7">
    <source>
        <dbReference type="SAM" id="MobiDB-lite"/>
    </source>
</evidence>
<dbReference type="GO" id="GO:0016020">
    <property type="term" value="C:membrane"/>
    <property type="evidence" value="ECO:0007669"/>
    <property type="project" value="UniProtKB-SubCell"/>
</dbReference>
<dbReference type="InterPro" id="IPR050925">
    <property type="entry name" value="Rhomboid_protease_S54"/>
</dbReference>
<dbReference type="InterPro" id="IPR022764">
    <property type="entry name" value="Peptidase_S54_rhomboid_dom"/>
</dbReference>
<feature type="transmembrane region" description="Helical" evidence="8">
    <location>
        <begin position="270"/>
        <end position="290"/>
    </location>
</feature>
<comment type="caution">
    <text evidence="10">The sequence shown here is derived from an EMBL/GenBank/DDBJ whole genome shotgun (WGS) entry which is preliminary data.</text>
</comment>
<sequence>MNRILLNNFRRTHVSNCRLNTRHLTSSRPALLPPRQPILTPTPVTSANPPVLFPRVRYVGPTLYGIALCTGSFVIAGTLYDRNQQTLWDRIQAHYARSWSFFGTTEESVLTELWQEKRKMMIEKRRAMLDSLARRLDAMQIPLDIKRAVWIVGEKWSSMTEAERTLAGLIGINTVVFALWQVPRLKPFMARWFLHLPGSRQNITLLTSCFSHQEFFHFTLNMVGLWSFGKVVHDALGQEQFLAAYIGAGVGANVVSHVASLALRRTRPLLPSLGASGAIYSLVASTAVMYPHSSISLIFLPMIPIQLGFALPALMAFDAAGILFKWRMFDHFAHLAGAGLGIAYLEYGEKHLWAPLVQKIHKIRQGGKDGGNDGNFLWTEPAQPEQKKRNAWPGWFNK</sequence>
<evidence type="ECO:0000256" key="1">
    <source>
        <dbReference type="ARBA" id="ARBA00004141"/>
    </source>
</evidence>